<accession>A0A9N9GG80</accession>
<protein>
    <submittedName>
        <fullName evidence="2">13570_t:CDS:1</fullName>
    </submittedName>
</protein>
<sequence length="91" mass="10498">MTTNLETYDDWETSTKTCPRAENTSYKFTKIENLLQELVSPKSNWKKSYLSTKNTSTKLSTTLSQSDSSSKKLQSAIKKENTRINNIQRKK</sequence>
<dbReference type="EMBL" id="CAJVPL010002124">
    <property type="protein sequence ID" value="CAG8600247.1"/>
    <property type="molecule type" value="Genomic_DNA"/>
</dbReference>
<dbReference type="AlphaFoldDB" id="A0A9N9GG80"/>
<proteinExistence type="predicted"/>
<evidence type="ECO:0000313" key="2">
    <source>
        <dbReference type="EMBL" id="CAG8600247.1"/>
    </source>
</evidence>
<name>A0A9N9GG80_9GLOM</name>
<organism evidence="2 3">
    <name type="scientific">Ambispora gerdemannii</name>
    <dbReference type="NCBI Taxonomy" id="144530"/>
    <lineage>
        <taxon>Eukaryota</taxon>
        <taxon>Fungi</taxon>
        <taxon>Fungi incertae sedis</taxon>
        <taxon>Mucoromycota</taxon>
        <taxon>Glomeromycotina</taxon>
        <taxon>Glomeromycetes</taxon>
        <taxon>Archaeosporales</taxon>
        <taxon>Ambisporaceae</taxon>
        <taxon>Ambispora</taxon>
    </lineage>
</organism>
<evidence type="ECO:0000313" key="3">
    <source>
        <dbReference type="Proteomes" id="UP000789831"/>
    </source>
</evidence>
<comment type="caution">
    <text evidence="2">The sequence shown here is derived from an EMBL/GenBank/DDBJ whole genome shotgun (WGS) entry which is preliminary data.</text>
</comment>
<feature type="region of interest" description="Disordered" evidence="1">
    <location>
        <begin position="54"/>
        <end position="91"/>
    </location>
</feature>
<keyword evidence="3" id="KW-1185">Reference proteome</keyword>
<feature type="compositionally biased region" description="Low complexity" evidence="1">
    <location>
        <begin position="54"/>
        <end position="75"/>
    </location>
</feature>
<gene>
    <name evidence="2" type="ORF">AGERDE_LOCUS9066</name>
</gene>
<dbReference type="Proteomes" id="UP000789831">
    <property type="component" value="Unassembled WGS sequence"/>
</dbReference>
<evidence type="ECO:0000256" key="1">
    <source>
        <dbReference type="SAM" id="MobiDB-lite"/>
    </source>
</evidence>
<reference evidence="2" key="1">
    <citation type="submission" date="2021-06" db="EMBL/GenBank/DDBJ databases">
        <authorList>
            <person name="Kallberg Y."/>
            <person name="Tangrot J."/>
            <person name="Rosling A."/>
        </authorList>
    </citation>
    <scope>NUCLEOTIDE SEQUENCE</scope>
    <source>
        <strain evidence="2">MT106</strain>
    </source>
</reference>